<dbReference type="GO" id="GO:0070403">
    <property type="term" value="F:NAD+ binding"/>
    <property type="evidence" value="ECO:0007669"/>
    <property type="project" value="InterPro"/>
</dbReference>
<dbReference type="AlphaFoldDB" id="A0A3G3IEQ9"/>
<keyword evidence="4" id="KW-0057">Aromatic amino acid biosynthesis</keyword>
<dbReference type="InterPro" id="IPR036291">
    <property type="entry name" value="NAD(P)-bd_dom_sf"/>
</dbReference>
<gene>
    <name evidence="7" type="ORF">BKD89_00575</name>
</gene>
<dbReference type="GeneID" id="41320919"/>
<dbReference type="InterPro" id="IPR050812">
    <property type="entry name" value="Preph/Arog_dehydrog"/>
</dbReference>
<evidence type="ECO:0000259" key="6">
    <source>
        <dbReference type="PROSITE" id="PS51176"/>
    </source>
</evidence>
<dbReference type="InterPro" id="IPR003099">
    <property type="entry name" value="Prephen_DH"/>
</dbReference>
<dbReference type="FunFam" id="3.40.50.720:FF:000208">
    <property type="entry name" value="Prephenate dehydrogenase"/>
    <property type="match status" value="1"/>
</dbReference>
<dbReference type="SUPFAM" id="SSF51735">
    <property type="entry name" value="NAD(P)-binding Rossmann-fold domains"/>
    <property type="match status" value="1"/>
</dbReference>
<dbReference type="RefSeq" id="WP_015504026.1">
    <property type="nucleotide sequence ID" value="NZ_CP017686.1"/>
</dbReference>
<evidence type="ECO:0000256" key="4">
    <source>
        <dbReference type="ARBA" id="ARBA00023141"/>
    </source>
</evidence>
<dbReference type="FunFam" id="1.10.3660.10:FF:000003">
    <property type="entry name" value="Prephenate dehydrogenase"/>
    <property type="match status" value="1"/>
</dbReference>
<evidence type="ECO:0000256" key="2">
    <source>
        <dbReference type="ARBA" id="ARBA00023002"/>
    </source>
</evidence>
<evidence type="ECO:0000313" key="7">
    <source>
        <dbReference type="EMBL" id="AYQ54316.1"/>
    </source>
</evidence>
<protein>
    <submittedName>
        <fullName evidence="7">Prephenate dehydrogenase</fullName>
    </submittedName>
</protein>
<proteinExistence type="predicted"/>
<reference evidence="7 8" key="1">
    <citation type="submission" date="2016-10" db="EMBL/GenBank/DDBJ databases">
        <title>Complete genome of the TMA-utilizing, human hosted archaeon Methanomethylophilus alvus Gen. nov, sp. nov., strain Mx-05, derived from a pure culture.</title>
        <authorList>
            <person name="Brugere J.-F."/>
            <person name="Ben Hania W."/>
            <person name="Chaudhary P.P."/>
            <person name="Gaci N."/>
            <person name="Borrel G."/>
            <person name="Cao Van Tuat L."/>
            <person name="Fardeau M.-L."/>
            <person name="Harris H.M.B."/>
            <person name="O'Toole P.W."/>
            <person name="Ollivier B."/>
        </authorList>
    </citation>
    <scope>NUCLEOTIDE SEQUENCE [LARGE SCALE GENOMIC DNA]</scope>
    <source>
        <strain evidence="7 8">Mx-05</strain>
    </source>
</reference>
<dbReference type="Pfam" id="PF02153">
    <property type="entry name" value="PDH_N"/>
    <property type="match status" value="1"/>
</dbReference>
<dbReference type="EMBL" id="CP017686">
    <property type="protein sequence ID" value="AYQ54316.1"/>
    <property type="molecule type" value="Genomic_DNA"/>
</dbReference>
<evidence type="ECO:0000256" key="3">
    <source>
        <dbReference type="ARBA" id="ARBA00023027"/>
    </source>
</evidence>
<dbReference type="OMA" id="MWRDICL"/>
<feature type="domain" description="Prephenate/arogenate dehydrogenase" evidence="6">
    <location>
        <begin position="4"/>
        <end position="291"/>
    </location>
</feature>
<dbReference type="GO" id="GO:0006571">
    <property type="term" value="P:tyrosine biosynthetic process"/>
    <property type="evidence" value="ECO:0007669"/>
    <property type="project" value="InterPro"/>
</dbReference>
<dbReference type="GO" id="GO:0008977">
    <property type="term" value="F:prephenate dehydrogenase (NAD+) activity"/>
    <property type="evidence" value="ECO:0007669"/>
    <property type="project" value="InterPro"/>
</dbReference>
<dbReference type="SUPFAM" id="SSF48179">
    <property type="entry name" value="6-phosphogluconate dehydrogenase C-terminal domain-like"/>
    <property type="match status" value="1"/>
</dbReference>
<dbReference type="GO" id="GO:0004665">
    <property type="term" value="F:prephenate dehydrogenase (NADP+) activity"/>
    <property type="evidence" value="ECO:0007669"/>
    <property type="project" value="InterPro"/>
</dbReference>
<dbReference type="Gene3D" id="3.40.50.720">
    <property type="entry name" value="NAD(P)-binding Rossmann-like Domain"/>
    <property type="match status" value="1"/>
</dbReference>
<evidence type="ECO:0000256" key="1">
    <source>
        <dbReference type="ARBA" id="ARBA00022605"/>
    </source>
</evidence>
<evidence type="ECO:0000256" key="5">
    <source>
        <dbReference type="ARBA" id="ARBA00029440"/>
    </source>
</evidence>
<keyword evidence="1" id="KW-0028">Amino-acid biosynthesis</keyword>
<dbReference type="InterPro" id="IPR008927">
    <property type="entry name" value="6-PGluconate_DH-like_C_sf"/>
</dbReference>
<dbReference type="Gene3D" id="1.10.3660.10">
    <property type="entry name" value="6-phosphogluconate dehydrogenase C-terminal like domain"/>
    <property type="match status" value="1"/>
</dbReference>
<keyword evidence="3" id="KW-0520">NAD</keyword>
<dbReference type="Proteomes" id="UP000273278">
    <property type="component" value="Chromosome"/>
</dbReference>
<name>A0A3G3IEQ9_9ARCH</name>
<sequence>MSSITCGFIGLGLIGGSIARALKDSGEEVRTVAYDTNKKALTQAYQDGVVDVLVSDIDSRFSDCDYIFLCAPVKVNMENAEKLRPFLSPKTVLTDVGSVKTEMHVRMEELGLGPVFIGGHPMAGSERTGYANSKSKLLQNAYYIITKTPETTQEKLDGYRRLVKAMGAIPLVMTYGQHDFITAAVSHVPHVISASLVNLVRDSDSPDGEMRMIAAGGFKDITRISSSSPVMWQNICLTNADNVSRLLGDYIDSLEEIRKAIDSKDEDRLMDFFDSARRYRDTFIDASSGPIKTDNAVHVEIPDETGALAVVITMLAAQGIDVKNVGIVHNREFETGSLRIELHDENDVKKAEKVLVGHGYQVTVG</sequence>
<dbReference type="InterPro" id="IPR045865">
    <property type="entry name" value="ACT-like_dom_sf"/>
</dbReference>
<dbReference type="PANTHER" id="PTHR21363:SF0">
    <property type="entry name" value="PREPHENATE DEHYDROGENASE [NADP(+)]"/>
    <property type="match status" value="1"/>
</dbReference>
<dbReference type="PANTHER" id="PTHR21363">
    <property type="entry name" value="PREPHENATE DEHYDROGENASE"/>
    <property type="match status" value="1"/>
</dbReference>
<dbReference type="SUPFAM" id="SSF55021">
    <property type="entry name" value="ACT-like"/>
    <property type="match status" value="1"/>
</dbReference>
<dbReference type="PROSITE" id="PS51176">
    <property type="entry name" value="PDH_ADH"/>
    <property type="match status" value="1"/>
</dbReference>
<dbReference type="Pfam" id="PF20463">
    <property type="entry name" value="PDH_C"/>
    <property type="match status" value="1"/>
</dbReference>
<keyword evidence="2" id="KW-0560">Oxidoreductase</keyword>
<evidence type="ECO:0000313" key="8">
    <source>
        <dbReference type="Proteomes" id="UP000273278"/>
    </source>
</evidence>
<organism evidence="7 8">
    <name type="scientific">Methanomethylophilus alvi</name>
    <dbReference type="NCBI Taxonomy" id="1291540"/>
    <lineage>
        <taxon>Archaea</taxon>
        <taxon>Methanobacteriati</taxon>
        <taxon>Thermoplasmatota</taxon>
        <taxon>Thermoplasmata</taxon>
        <taxon>Methanomassiliicoccales</taxon>
        <taxon>Methanomethylophilaceae</taxon>
        <taxon>Methanomethylophilus</taxon>
    </lineage>
</organism>
<accession>A0A3G3IEQ9</accession>
<dbReference type="InterPro" id="IPR046825">
    <property type="entry name" value="PDH_C"/>
</dbReference>
<comment type="pathway">
    <text evidence="5">Amino-acid biosynthesis.</text>
</comment>
<dbReference type="InterPro" id="IPR046826">
    <property type="entry name" value="PDH_N"/>
</dbReference>